<comment type="caution">
    <text evidence="2">The sequence shown here is derived from an EMBL/GenBank/DDBJ whole genome shotgun (WGS) entry which is preliminary data.</text>
</comment>
<dbReference type="PANTHER" id="PTHR31043">
    <property type="entry name" value="NEPHROCYSTIN-4"/>
    <property type="match status" value="1"/>
</dbReference>
<feature type="compositionally biased region" description="Low complexity" evidence="1">
    <location>
        <begin position="158"/>
        <end position="171"/>
    </location>
</feature>
<dbReference type="PANTHER" id="PTHR31043:SF3">
    <property type="entry name" value="NEPHROCYSTIN-4"/>
    <property type="match status" value="1"/>
</dbReference>
<evidence type="ECO:0000313" key="3">
    <source>
        <dbReference type="Proteomes" id="UP000673691"/>
    </source>
</evidence>
<feature type="region of interest" description="Disordered" evidence="1">
    <location>
        <begin position="257"/>
        <end position="320"/>
    </location>
</feature>
<dbReference type="GO" id="GO:0097730">
    <property type="term" value="C:non-motile cilium"/>
    <property type="evidence" value="ECO:0007669"/>
    <property type="project" value="InterPro"/>
</dbReference>
<dbReference type="InterPro" id="IPR029775">
    <property type="entry name" value="NPHP4"/>
</dbReference>
<gene>
    <name evidence="2" type="ORF">BJ554DRAFT_5441</name>
</gene>
<organism evidence="2 3">
    <name type="scientific">Olpidium bornovanus</name>
    <dbReference type="NCBI Taxonomy" id="278681"/>
    <lineage>
        <taxon>Eukaryota</taxon>
        <taxon>Fungi</taxon>
        <taxon>Fungi incertae sedis</taxon>
        <taxon>Olpidiomycota</taxon>
        <taxon>Olpidiomycotina</taxon>
        <taxon>Olpidiomycetes</taxon>
        <taxon>Olpidiales</taxon>
        <taxon>Olpidiaceae</taxon>
        <taxon>Olpidium</taxon>
    </lineage>
</organism>
<name>A0A8H8DMF1_9FUNG</name>
<feature type="region of interest" description="Disordered" evidence="1">
    <location>
        <begin position="74"/>
        <end position="114"/>
    </location>
</feature>
<evidence type="ECO:0000256" key="1">
    <source>
        <dbReference type="SAM" id="MobiDB-lite"/>
    </source>
</evidence>
<dbReference type="GO" id="GO:0005856">
    <property type="term" value="C:cytoskeleton"/>
    <property type="evidence" value="ECO:0007669"/>
    <property type="project" value="InterPro"/>
</dbReference>
<proteinExistence type="predicted"/>
<dbReference type="AlphaFoldDB" id="A0A8H8DMF1"/>
<evidence type="ECO:0000313" key="2">
    <source>
        <dbReference type="EMBL" id="KAG5463671.1"/>
    </source>
</evidence>
<dbReference type="EMBL" id="JAEFCI010000265">
    <property type="protein sequence ID" value="KAG5463671.1"/>
    <property type="molecule type" value="Genomic_DNA"/>
</dbReference>
<feature type="non-terminal residue" evidence="2">
    <location>
        <position position="1"/>
    </location>
</feature>
<dbReference type="Proteomes" id="UP000673691">
    <property type="component" value="Unassembled WGS sequence"/>
</dbReference>
<sequence>ADVSARLAVTGQAPAPGAHPASARRLPSTGPEVEGAGADEDDSEVLRLAAGTESAWPRARACVGLAVVKLRGGVGQSRAPGGLAEERNRPGAGAVRKRPGVAQKEGMDDRPDGKELWLQRLAERRRALPPPKSLARSLHQPYHQRHQQGSRTALNRDAAAPAAAGKGAAAPRPVLSSARAFPQRTANLHPGVTVPYRLDILHVENLPLPPYVSDALLASADFASLRCQLRVSLFDALSGAFFGNTWIAKEVFAIRPAEGDPGAGKKKPTKGSVRRGRTGTEDEHDDGVDIGNKDQGDRRNRSSFRSLNGGRYEDEAHGPRLALAPGLATLTGRNIEIVPDGQVRSNSSFWSPRLASG</sequence>
<protein>
    <submittedName>
        <fullName evidence="2">Uncharacterized protein</fullName>
    </submittedName>
</protein>
<feature type="compositionally biased region" description="Basic and acidic residues" evidence="1">
    <location>
        <begin position="291"/>
        <end position="300"/>
    </location>
</feature>
<keyword evidence="3" id="KW-1185">Reference proteome</keyword>
<reference evidence="2 3" key="1">
    <citation type="journal article" name="Sci. Rep.">
        <title>Genome-scale phylogenetic analyses confirm Olpidium as the closest living zoosporic fungus to the non-flagellated, terrestrial fungi.</title>
        <authorList>
            <person name="Chang Y."/>
            <person name="Rochon D."/>
            <person name="Sekimoto S."/>
            <person name="Wang Y."/>
            <person name="Chovatia M."/>
            <person name="Sandor L."/>
            <person name="Salamov A."/>
            <person name="Grigoriev I.V."/>
            <person name="Stajich J.E."/>
            <person name="Spatafora J.W."/>
        </authorList>
    </citation>
    <scope>NUCLEOTIDE SEQUENCE [LARGE SCALE GENOMIC DNA]</scope>
    <source>
        <strain evidence="2">S191</strain>
    </source>
</reference>
<feature type="compositionally biased region" description="Basic residues" evidence="1">
    <location>
        <begin position="264"/>
        <end position="277"/>
    </location>
</feature>
<feature type="region of interest" description="Disordered" evidence="1">
    <location>
        <begin position="127"/>
        <end position="172"/>
    </location>
</feature>
<feature type="compositionally biased region" description="Basic and acidic residues" evidence="1">
    <location>
        <begin position="105"/>
        <end position="114"/>
    </location>
</feature>
<feature type="region of interest" description="Disordered" evidence="1">
    <location>
        <begin position="1"/>
        <end position="43"/>
    </location>
</feature>
<accession>A0A8H8DMF1</accession>